<accession>A0A645I085</accession>
<proteinExistence type="predicted"/>
<sequence>MLKQITPINHTFLIFKTFFTSENVTGFSLAVSFISGLKKNKINNAPSKFNAEKEIKTICMLNLTEEILAISQMPIALIGIVETFRTICRNVTSFPCSSFVPRRRVIF</sequence>
<reference evidence="1" key="1">
    <citation type="submission" date="2019-08" db="EMBL/GenBank/DDBJ databases">
        <authorList>
            <person name="Kucharzyk K."/>
            <person name="Murdoch R.W."/>
            <person name="Higgins S."/>
            <person name="Loffler F."/>
        </authorList>
    </citation>
    <scope>NUCLEOTIDE SEQUENCE</scope>
</reference>
<name>A0A645I085_9ZZZZ</name>
<protein>
    <submittedName>
        <fullName evidence="1">Uncharacterized protein</fullName>
    </submittedName>
</protein>
<dbReference type="EMBL" id="VSSQ01103984">
    <property type="protein sequence ID" value="MPN44677.1"/>
    <property type="molecule type" value="Genomic_DNA"/>
</dbReference>
<dbReference type="AlphaFoldDB" id="A0A645I085"/>
<evidence type="ECO:0000313" key="1">
    <source>
        <dbReference type="EMBL" id="MPN44677.1"/>
    </source>
</evidence>
<organism evidence="1">
    <name type="scientific">bioreactor metagenome</name>
    <dbReference type="NCBI Taxonomy" id="1076179"/>
    <lineage>
        <taxon>unclassified sequences</taxon>
        <taxon>metagenomes</taxon>
        <taxon>ecological metagenomes</taxon>
    </lineage>
</organism>
<comment type="caution">
    <text evidence="1">The sequence shown here is derived from an EMBL/GenBank/DDBJ whole genome shotgun (WGS) entry which is preliminary data.</text>
</comment>
<gene>
    <name evidence="1" type="ORF">SDC9_192242</name>
</gene>